<sequence>MISLAVKGPFLGCWLLASLALGSPDYSSLGGAQPGTLSSSVADACKAESTKTVFVTLSSAGKQSSTASSINGENVETTTIIVSPVQSHAKSDSTVDAVTTDSAPAYEPATKTSSHSKAGDPASGLSSVEDTSTISRTILATHTITLTVASGKGPTSTESGVPSDVKGTGVASAVTETPSNIATCITHTVIGPDGHPTVVESIIITEPAKTSVSAVLGTAIPANSASATAPGIPVPSYSGSITSGLPVHTSFTAIGPDGSSTIIDTTWIIPVPPTSVMSGLNPLPSGVISSGRIVSGLSSNAASQTTAESPVTSVMGTPTCTTVTVVGPDMRPTVTELTIIAPTGASAVTASTLTRPPFVAPASITNLASQPPITSNSVVTTITWKVIGADGTVSPIIQTITAPSGSVISGIPATLPAPVTANLPQPAATGYSGSVPLLTPYGTVRATGEISSSVGSIVSGLGSMPTIVPAPTGLGVSSVISEEPPAYSVDSGLPPPMNTIGTSSAQHGTSSLDSDWISSILYGSLPAPTPPSTPLPETPVPGTPFPGTPEPIPASTVGPIPVPTPESSLEPIPVPTAEPTPFPTPEPTPEPMPTPVTPATPEAVTTLVTSTWTNVIPEQTTTYVIKFPLTTLATITVPRGPPLRKRLLRRQSSVETLFPFSNSSSTPSPFTENTSLISSLSSQLVTPSSTPPPPTNTIPTSTIPTSTIPTTPANTPVAEPSSTVCASGGDRVGNSTVTFDNLLPGPLLNPASDLWFSEGFLVAPPSSPPSTAYFSSSGHQLVEFLPPALVPDAPFDGAGDTAEIGIGPNEISPCFRFNFYGASLGCAAEGVEQWCEFEFSAYTYNETLGSETSLSWSETKRVPACPNFPQGPCPLIPVQLDGYNNVTSILVTVRVGLELRAWWGDDFQIGWTDNTCEAASCRTSAVSRRAKREAFSRASRRGVWQWTPTGVKKIDDDYVWSSFE</sequence>
<keyword evidence="5" id="KW-1185">Reference proteome</keyword>
<dbReference type="Proteomes" id="UP000001610">
    <property type="component" value="Unassembled WGS sequence"/>
</dbReference>
<dbReference type="RefSeq" id="XP_006666394.1">
    <property type="nucleotide sequence ID" value="XM_006666331.1"/>
</dbReference>
<feature type="compositionally biased region" description="Pro residues" evidence="1">
    <location>
        <begin position="527"/>
        <end position="552"/>
    </location>
</feature>
<evidence type="ECO:0000259" key="3">
    <source>
        <dbReference type="Pfam" id="PF24086"/>
    </source>
</evidence>
<dbReference type="InterPro" id="IPR055795">
    <property type="entry name" value="DUF7371"/>
</dbReference>
<dbReference type="VEuPathDB" id="FungiDB:CCM_01174"/>
<feature type="compositionally biased region" description="Low complexity" evidence="1">
    <location>
        <begin position="659"/>
        <end position="675"/>
    </location>
</feature>
<evidence type="ECO:0000313" key="4">
    <source>
        <dbReference type="EMBL" id="EGX96517.1"/>
    </source>
</evidence>
<feature type="compositionally biased region" description="Low complexity" evidence="1">
    <location>
        <begin position="697"/>
        <end position="716"/>
    </location>
</feature>
<dbReference type="AlphaFoldDB" id="G3J3I9"/>
<dbReference type="Pfam" id="PF24086">
    <property type="entry name" value="DUF7371"/>
    <property type="match status" value="1"/>
</dbReference>
<dbReference type="EMBL" id="JH126399">
    <property type="protein sequence ID" value="EGX96517.1"/>
    <property type="molecule type" value="Genomic_DNA"/>
</dbReference>
<feature type="region of interest" description="Disordered" evidence="1">
    <location>
        <begin position="523"/>
        <end position="595"/>
    </location>
</feature>
<reference evidence="4 5" key="1">
    <citation type="journal article" date="2011" name="Genome Biol.">
        <title>Genome sequence of the insect pathogenic fungus Cordyceps militaris, a valued traditional Chinese medicine.</title>
        <authorList>
            <person name="Zheng P."/>
            <person name="Xia Y."/>
            <person name="Xiao G."/>
            <person name="Xiong C."/>
            <person name="Hu X."/>
            <person name="Zhang S."/>
            <person name="Zheng H."/>
            <person name="Huang Y."/>
            <person name="Zhou Y."/>
            <person name="Wang S."/>
            <person name="Zhao G.P."/>
            <person name="Liu X."/>
            <person name="St Leger R.J."/>
            <person name="Wang C."/>
        </authorList>
    </citation>
    <scope>NUCLEOTIDE SEQUENCE [LARGE SCALE GENOMIC DNA]</scope>
    <source>
        <strain evidence="4 5">CM01</strain>
    </source>
</reference>
<dbReference type="InParanoid" id="G3J3I9"/>
<feature type="region of interest" description="Disordered" evidence="1">
    <location>
        <begin position="149"/>
        <end position="168"/>
    </location>
</feature>
<feature type="region of interest" description="Disordered" evidence="1">
    <location>
        <begin position="659"/>
        <end position="729"/>
    </location>
</feature>
<keyword evidence="2" id="KW-0732">Signal</keyword>
<dbReference type="eggNOG" id="ENOG502SH72">
    <property type="taxonomic scope" value="Eukaryota"/>
</dbReference>
<name>G3J3I9_CORMM</name>
<gene>
    <name evidence="4" type="ORF">CCM_01174</name>
</gene>
<feature type="chain" id="PRO_5003445866" description="DUF7371 domain-containing protein" evidence="2">
    <location>
        <begin position="23"/>
        <end position="964"/>
    </location>
</feature>
<organism evidence="4 5">
    <name type="scientific">Cordyceps militaris (strain CM01)</name>
    <name type="common">Caterpillar fungus</name>
    <dbReference type="NCBI Taxonomy" id="983644"/>
    <lineage>
        <taxon>Eukaryota</taxon>
        <taxon>Fungi</taxon>
        <taxon>Dikarya</taxon>
        <taxon>Ascomycota</taxon>
        <taxon>Pezizomycotina</taxon>
        <taxon>Sordariomycetes</taxon>
        <taxon>Hypocreomycetidae</taxon>
        <taxon>Hypocreales</taxon>
        <taxon>Cordycipitaceae</taxon>
        <taxon>Cordyceps</taxon>
    </lineage>
</organism>
<feature type="compositionally biased region" description="Pro residues" evidence="1">
    <location>
        <begin position="572"/>
        <end position="595"/>
    </location>
</feature>
<dbReference type="OMA" id="YANGFTY"/>
<feature type="compositionally biased region" description="Polar residues" evidence="1">
    <location>
        <begin position="149"/>
        <end position="160"/>
    </location>
</feature>
<feature type="compositionally biased region" description="Polar residues" evidence="1">
    <location>
        <begin position="676"/>
        <end position="685"/>
    </location>
</feature>
<dbReference type="OrthoDB" id="5385013at2759"/>
<dbReference type="GeneID" id="18163206"/>
<dbReference type="HOGENOM" id="CLU_006724_0_0_1"/>
<feature type="signal peptide" evidence="2">
    <location>
        <begin position="1"/>
        <end position="22"/>
    </location>
</feature>
<feature type="domain" description="DUF7371" evidence="3">
    <location>
        <begin position="732"/>
        <end position="922"/>
    </location>
</feature>
<accession>G3J3I9</accession>
<feature type="region of interest" description="Disordered" evidence="1">
    <location>
        <begin position="91"/>
        <end position="129"/>
    </location>
</feature>
<protein>
    <recommendedName>
        <fullName evidence="3">DUF7371 domain-containing protein</fullName>
    </recommendedName>
</protein>
<feature type="compositionally biased region" description="Polar residues" evidence="1">
    <location>
        <begin position="91"/>
        <end position="102"/>
    </location>
</feature>
<evidence type="ECO:0000313" key="5">
    <source>
        <dbReference type="Proteomes" id="UP000001610"/>
    </source>
</evidence>
<evidence type="ECO:0000256" key="1">
    <source>
        <dbReference type="SAM" id="MobiDB-lite"/>
    </source>
</evidence>
<dbReference type="KEGG" id="cmt:CCM_01174"/>
<proteinExistence type="predicted"/>
<dbReference type="STRING" id="983644.G3J3I9"/>
<evidence type="ECO:0000256" key="2">
    <source>
        <dbReference type="SAM" id="SignalP"/>
    </source>
</evidence>